<feature type="transmembrane region" description="Helical" evidence="1">
    <location>
        <begin position="86"/>
        <end position="115"/>
    </location>
</feature>
<keyword evidence="1" id="KW-1133">Transmembrane helix</keyword>
<accession>A0ABV4HR16</accession>
<dbReference type="Gene3D" id="3.30.565.10">
    <property type="entry name" value="Histidine kinase-like ATPase, C-terminal domain"/>
    <property type="match status" value="1"/>
</dbReference>
<dbReference type="SUPFAM" id="SSF55874">
    <property type="entry name" value="ATPase domain of HSP90 chaperone/DNA topoisomerase II/histidine kinase"/>
    <property type="match status" value="1"/>
</dbReference>
<organism evidence="3 4">
    <name type="scientific">Luteimonas salinilitoris</name>
    <dbReference type="NCBI Taxonomy" id="3237697"/>
    <lineage>
        <taxon>Bacteria</taxon>
        <taxon>Pseudomonadati</taxon>
        <taxon>Pseudomonadota</taxon>
        <taxon>Gammaproteobacteria</taxon>
        <taxon>Lysobacterales</taxon>
        <taxon>Lysobacteraceae</taxon>
        <taxon>Luteimonas</taxon>
    </lineage>
</organism>
<comment type="caution">
    <text evidence="3">The sequence shown here is derived from an EMBL/GenBank/DDBJ whole genome shotgun (WGS) entry which is preliminary data.</text>
</comment>
<proteinExistence type="predicted"/>
<keyword evidence="3" id="KW-0418">Kinase</keyword>
<dbReference type="Proteomes" id="UP001566331">
    <property type="component" value="Unassembled WGS sequence"/>
</dbReference>
<dbReference type="EMBL" id="JBFWIC010000014">
    <property type="protein sequence ID" value="MEZ0475186.1"/>
    <property type="molecule type" value="Genomic_DNA"/>
</dbReference>
<keyword evidence="4" id="KW-1185">Reference proteome</keyword>
<reference evidence="3 4" key="1">
    <citation type="submission" date="2024-07" db="EMBL/GenBank/DDBJ databases">
        <title>Luteimonas salilacus sp. nov., isolated from the shore soil of Salt Lake in Tibet of China.</title>
        <authorList>
            <person name="Zhang X."/>
            <person name="Li A."/>
        </authorList>
    </citation>
    <scope>NUCLEOTIDE SEQUENCE [LARGE SCALE GENOMIC DNA]</scope>
    <source>
        <strain evidence="3 4">B3-2-R+30</strain>
    </source>
</reference>
<evidence type="ECO:0000256" key="1">
    <source>
        <dbReference type="SAM" id="Phobius"/>
    </source>
</evidence>
<protein>
    <submittedName>
        <fullName evidence="3">Histidine kinase</fullName>
    </submittedName>
</protein>
<dbReference type="GO" id="GO:0016301">
    <property type="term" value="F:kinase activity"/>
    <property type="evidence" value="ECO:0007669"/>
    <property type="project" value="UniProtKB-KW"/>
</dbReference>
<dbReference type="Pfam" id="PF06580">
    <property type="entry name" value="His_kinase"/>
    <property type="match status" value="1"/>
</dbReference>
<gene>
    <name evidence="3" type="ORF">AB6713_11245</name>
</gene>
<dbReference type="InterPro" id="IPR036890">
    <property type="entry name" value="HATPase_C_sf"/>
</dbReference>
<dbReference type="InterPro" id="IPR050640">
    <property type="entry name" value="Bact_2-comp_sensor_kinase"/>
</dbReference>
<keyword evidence="3" id="KW-0808">Transferase</keyword>
<dbReference type="PANTHER" id="PTHR34220">
    <property type="entry name" value="SENSOR HISTIDINE KINASE YPDA"/>
    <property type="match status" value="1"/>
</dbReference>
<keyword evidence="1" id="KW-0472">Membrane</keyword>
<sequence length="366" mass="40630">MPAPVLDAARPSRPDTLDKSVLVLTLCVWGGHYLLRSSLFYLTPDHSSDLYTLAARAIASAIGASICLGMYAALRRWGGRQPWPLLLKALALSVPASVLLTAVGEYVFLLLSPYYQVNPEQWMHPSELVPTYLGYQWMLFTWCALYVGAATILEVRRRDVQLAAAHGAAQQAQLLALRLQINPHFLFNTLNTLAGLVVLDRKEESERIVLNLSRFLRHTLTRTPSQFVALADEIEMLRMYLDIEIARFRDRLEVRYEIEPGCECALVPSLILLPLAENSMKYALNSAEDGIEIRIGARREDGTLVLWLEDDGAATPANGGKGLGIGLSNIRQQLTALFGDTAQFHAGPTAHGWRNLVRIPWQEASG</sequence>
<evidence type="ECO:0000259" key="2">
    <source>
        <dbReference type="Pfam" id="PF06580"/>
    </source>
</evidence>
<name>A0ABV4HR16_9GAMM</name>
<feature type="transmembrane region" description="Helical" evidence="1">
    <location>
        <begin position="135"/>
        <end position="153"/>
    </location>
</feature>
<dbReference type="RefSeq" id="WP_370564621.1">
    <property type="nucleotide sequence ID" value="NZ_JBFWIB010000009.1"/>
</dbReference>
<feature type="transmembrane region" description="Helical" evidence="1">
    <location>
        <begin position="21"/>
        <end position="41"/>
    </location>
</feature>
<dbReference type="PANTHER" id="PTHR34220:SF7">
    <property type="entry name" value="SENSOR HISTIDINE KINASE YPDA"/>
    <property type="match status" value="1"/>
</dbReference>
<evidence type="ECO:0000313" key="3">
    <source>
        <dbReference type="EMBL" id="MEZ0475186.1"/>
    </source>
</evidence>
<dbReference type="InterPro" id="IPR010559">
    <property type="entry name" value="Sig_transdc_His_kin_internal"/>
</dbReference>
<feature type="transmembrane region" description="Helical" evidence="1">
    <location>
        <begin position="53"/>
        <end position="74"/>
    </location>
</feature>
<feature type="domain" description="Signal transduction histidine kinase internal region" evidence="2">
    <location>
        <begin position="172"/>
        <end position="252"/>
    </location>
</feature>
<evidence type="ECO:0000313" key="4">
    <source>
        <dbReference type="Proteomes" id="UP001566331"/>
    </source>
</evidence>
<keyword evidence="1" id="KW-0812">Transmembrane</keyword>